<reference evidence="3 4" key="1">
    <citation type="submission" date="2018-03" db="EMBL/GenBank/DDBJ databases">
        <title>Actinopolyspora mortivallis from Sahara, screening for active biomolecules.</title>
        <authorList>
            <person name="Selama O."/>
            <person name="Wellington E.M.H."/>
            <person name="Hacene H."/>
        </authorList>
    </citation>
    <scope>NUCLEOTIDE SEQUENCE [LARGE SCALE GENOMIC DNA]</scope>
    <source>
        <strain evidence="3 4">M5A</strain>
    </source>
</reference>
<dbReference type="PANTHER" id="PTHR30163:SF8">
    <property type="entry name" value="LYTIC MUREIN TRANSGLYCOSYLASE"/>
    <property type="match status" value="1"/>
</dbReference>
<dbReference type="CDD" id="cd13399">
    <property type="entry name" value="Slt35-like"/>
    <property type="match status" value="1"/>
</dbReference>
<dbReference type="Proteomes" id="UP000239352">
    <property type="component" value="Unassembled WGS sequence"/>
</dbReference>
<evidence type="ECO:0000259" key="2">
    <source>
        <dbReference type="Pfam" id="PF13406"/>
    </source>
</evidence>
<name>A0A2T0GS81_ACTMO</name>
<dbReference type="PANTHER" id="PTHR30163">
    <property type="entry name" value="MEMBRANE-BOUND LYTIC MUREIN TRANSGLYCOSYLASE B"/>
    <property type="match status" value="1"/>
</dbReference>
<keyword evidence="4" id="KW-1185">Reference proteome</keyword>
<organism evidence="3 4">
    <name type="scientific">Actinopolyspora mortivallis</name>
    <dbReference type="NCBI Taxonomy" id="33906"/>
    <lineage>
        <taxon>Bacteria</taxon>
        <taxon>Bacillati</taxon>
        <taxon>Actinomycetota</taxon>
        <taxon>Actinomycetes</taxon>
        <taxon>Actinopolysporales</taxon>
        <taxon>Actinopolysporaceae</taxon>
        <taxon>Actinopolyspora</taxon>
    </lineage>
</organism>
<dbReference type="AlphaFoldDB" id="A0A2T0GS81"/>
<dbReference type="EMBL" id="PVSR01000047">
    <property type="protein sequence ID" value="PRW61965.1"/>
    <property type="molecule type" value="Genomic_DNA"/>
</dbReference>
<dbReference type="SUPFAM" id="SSF53955">
    <property type="entry name" value="Lysozyme-like"/>
    <property type="match status" value="1"/>
</dbReference>
<proteinExistence type="predicted"/>
<sequence length="280" mass="29251">MTDSASSRRALPRAVRAVLAVLGRGALALTVLLGTGLGVGLVSALGRPAPAPQAAPPPEREIAPADVRPGADAPGGAQPEPTSEEQGGDGGDPVREWADRVAAVVDVPSRALVSYVRADLAMRRRQPDCRVDWATLAGIGRVESNHGRYGGRRLGADAVPSSPIIGVPLDGSEDVRAITDTDDGALDGDPVHDRAVGPMQFIPSTWAKWSTDGNADGVGDPHNLDDAAMAAARYLCAGGRDMRTGEGWWNGILSYNNSVSYARKVFALAESYAEAGERRQ</sequence>
<dbReference type="InterPro" id="IPR031304">
    <property type="entry name" value="SLT_2"/>
</dbReference>
<dbReference type="GO" id="GO:0008933">
    <property type="term" value="F:peptidoglycan lytic transglycosylase activity"/>
    <property type="evidence" value="ECO:0007669"/>
    <property type="project" value="TreeGrafter"/>
</dbReference>
<dbReference type="InterPro" id="IPR043426">
    <property type="entry name" value="MltB-like"/>
</dbReference>
<dbReference type="InParanoid" id="A0A2T0GS81"/>
<comment type="caution">
    <text evidence="3">The sequence shown here is derived from an EMBL/GenBank/DDBJ whole genome shotgun (WGS) entry which is preliminary data.</text>
</comment>
<dbReference type="GO" id="GO:0009253">
    <property type="term" value="P:peptidoglycan catabolic process"/>
    <property type="evidence" value="ECO:0007669"/>
    <property type="project" value="TreeGrafter"/>
</dbReference>
<dbReference type="InterPro" id="IPR023346">
    <property type="entry name" value="Lysozyme-like_dom_sf"/>
</dbReference>
<gene>
    <name evidence="3" type="ORF">CEP50_17895</name>
</gene>
<evidence type="ECO:0000313" key="4">
    <source>
        <dbReference type="Proteomes" id="UP000239352"/>
    </source>
</evidence>
<dbReference type="RefSeq" id="WP_106115095.1">
    <property type="nucleotide sequence ID" value="NZ_PVSR01000047.1"/>
</dbReference>
<dbReference type="Gene3D" id="1.10.530.10">
    <property type="match status" value="1"/>
</dbReference>
<accession>A0A2T0GS81</accession>
<dbReference type="Pfam" id="PF13406">
    <property type="entry name" value="SLT_2"/>
    <property type="match status" value="1"/>
</dbReference>
<dbReference type="STRING" id="1050202.GCA_000384035_00468"/>
<feature type="region of interest" description="Disordered" evidence="1">
    <location>
        <begin position="48"/>
        <end position="94"/>
    </location>
</feature>
<evidence type="ECO:0000256" key="1">
    <source>
        <dbReference type="SAM" id="MobiDB-lite"/>
    </source>
</evidence>
<feature type="domain" description="Transglycosylase SLT" evidence="2">
    <location>
        <begin position="195"/>
        <end position="239"/>
    </location>
</feature>
<protein>
    <submittedName>
        <fullName evidence="3">Murein transglycosylase</fullName>
    </submittedName>
</protein>
<evidence type="ECO:0000313" key="3">
    <source>
        <dbReference type="EMBL" id="PRW61965.1"/>
    </source>
</evidence>